<evidence type="ECO:0000256" key="1">
    <source>
        <dbReference type="ARBA" id="ARBA00007949"/>
    </source>
</evidence>
<comment type="similarity">
    <text evidence="1">Belongs to the FAM135 family.</text>
</comment>
<dbReference type="InterPro" id="IPR007751">
    <property type="entry name" value="DUF676_lipase-like"/>
</dbReference>
<feature type="region of interest" description="Disordered" evidence="2">
    <location>
        <begin position="934"/>
        <end position="999"/>
    </location>
</feature>
<proteinExistence type="inferred from homology"/>
<evidence type="ECO:0000256" key="2">
    <source>
        <dbReference type="SAM" id="MobiDB-lite"/>
    </source>
</evidence>
<reference evidence="4" key="1">
    <citation type="submission" date="2025-08" db="UniProtKB">
        <authorList>
            <consortium name="Ensembl"/>
        </authorList>
    </citation>
    <scope>IDENTIFICATION</scope>
</reference>
<feature type="region of interest" description="Disordered" evidence="2">
    <location>
        <begin position="855"/>
        <end position="882"/>
    </location>
</feature>
<dbReference type="FunFam" id="3.40.50.1820:FF:000004">
    <property type="entry name" value="Protein FAM135A isoform a"/>
    <property type="match status" value="1"/>
</dbReference>
<keyword evidence="5" id="KW-1185">Reference proteome</keyword>
<sequence length="1342" mass="148973">MSEVQGTLEFSLELHKFHNVDLFQRGFYQIRAGLKVSPRVPHRVIATTQENTGECSFSSAGVYDGTVFSRIFQILYRNEEIVVNDCMIFKVHLLLDGERVEEALSEVDFQLKLDLHFTDNEQQLAEIATVPLISSRTLSLHFHPRRGLHHHVPVMFDYFHLSVISVSIHASLVALHQPLISFARTGKGSWLGKGSPESASDPSAISVENLVFGAGYCKPVISEGSFYVPSENCLQRAHTWHRRLCRLLLVAHRGLHTYCTALMKEIPQLQQIPLESEELLVEETLNQLTIELQLQEGHEKVAEQISRDVSQLCSQLAALWSRFLEAAVLNPHILSYLAQEHHTLRVRRFSEAYFFTEHPKEISLTFQEELINRHGQIAAEVRNSDYLTKMPPLPVECLDIDGDWNSLPIIFEDRYVESPQAEWVTHVPMLAATDEQTNSDPTITPANRILESSQGVRSPAILQDSLDSDECMDLPTYVSLMADQSKSVRSTQNLNPTEDSAVFSLAEAENSKQSVKYGQDEKSCNSVQAYIAGKPCDVDPYGGETVQDISSNHLPPVGSAHSGEELPAHHVTDVIQLCDATNHSNVRENEKNEEESDIAMPLNHSMDDESEDVPLSSLPTAYVHPVLPPFPGDLRKEMAHRGGLVGSKIMKRSSSVISDSGIESEPSSVAWPAEVALRGRPPLDFSSEREIPQQIVCHHPVHRSSLEGLQMESNGSLPSAGIQASLTSISSLPYEEDQQQRQLSKLTKSVSAPQISSPEDADEDHMLLNHETDSKSLVRHQDSCRINCSSLNSNLDSEQSELSLLDTSSTANLGHILKENISSEKSNSPQHLSETHRIKSVLSDVSEVLLAQESVESPHVKESAVIGSQRENTNHQTHMSGVSASLEDVHLVESEAAPCSCGSKPCVHESVADQESNSAADECQSFHHSKLHSVEDQEYLDPSQTSLKPPHSSDLPNSSTTTQRPSDLTGLTASDITSSAELNGIPTSDKEPLDCQNKPSKIPNSGLAFVNKKMVEVVNMSVSCAPTCLPFSSVLRDSPSISGMSTRQATSPITHQPLGSFGIISSSSLSPLNMDDETNERMLNFYKAKEELLKELSFQASLYSDLPLLASDLPYFPPEEDDEEFDDGIHLVVCVHGLDGNSADLRLVKTFIELGLPGSRLDFLMSERNQADTFADFDTMTDRLLDEIIQHIQLYNLTIGRISFIGHSLGNIIIRSVLTRPRFRCYLPKLHTFLSLSGPHLGTLYNNSTLVSTGLWLMQKLKKSGSLLQLTFRDHVDPRKTFLYLLSQKPGLQFFKNVVLVASPQDRYVPFHSARIEMCKTALKDRTTGQCTYSGYNGFFFQ</sequence>
<accession>A0A3Q1HB12</accession>
<feature type="domain" description="DUF676" evidence="3">
    <location>
        <begin position="1128"/>
        <end position="1320"/>
    </location>
</feature>
<feature type="compositionally biased region" description="Polar residues" evidence="2">
    <location>
        <begin position="954"/>
        <end position="981"/>
    </location>
</feature>
<dbReference type="PANTHER" id="PTHR12482">
    <property type="entry name" value="LIPASE ROG1-RELATED-RELATED"/>
    <property type="match status" value="1"/>
</dbReference>
<dbReference type="GeneTree" id="ENSGT00940000156079"/>
<feature type="compositionally biased region" description="Polar residues" evidence="2">
    <location>
        <begin position="740"/>
        <end position="757"/>
    </location>
</feature>
<dbReference type="Gene3D" id="3.40.50.1820">
    <property type="entry name" value="alpha/beta hydrolase"/>
    <property type="match status" value="1"/>
</dbReference>
<dbReference type="Ensembl" id="ENSAPOT00000005003.1">
    <property type="protein sequence ID" value="ENSAPOP00000025940.1"/>
    <property type="gene ID" value="ENSAPOG00000009379.1"/>
</dbReference>
<organism evidence="4 5">
    <name type="scientific">Acanthochromis polyacanthus</name>
    <name type="common">spiny chromis</name>
    <dbReference type="NCBI Taxonomy" id="80966"/>
    <lineage>
        <taxon>Eukaryota</taxon>
        <taxon>Metazoa</taxon>
        <taxon>Chordata</taxon>
        <taxon>Craniata</taxon>
        <taxon>Vertebrata</taxon>
        <taxon>Euteleostomi</taxon>
        <taxon>Actinopterygii</taxon>
        <taxon>Neopterygii</taxon>
        <taxon>Teleostei</taxon>
        <taxon>Neoteleostei</taxon>
        <taxon>Acanthomorphata</taxon>
        <taxon>Ovalentaria</taxon>
        <taxon>Pomacentridae</taxon>
        <taxon>Acanthochromis</taxon>
    </lineage>
</organism>
<evidence type="ECO:0000313" key="5">
    <source>
        <dbReference type="Proteomes" id="UP000257200"/>
    </source>
</evidence>
<dbReference type="STRING" id="80966.ENSAPOP00000025940"/>
<feature type="compositionally biased region" description="Polar residues" evidence="2">
    <location>
        <begin position="869"/>
        <end position="882"/>
    </location>
</feature>
<dbReference type="InterPro" id="IPR044294">
    <property type="entry name" value="Lipase-like"/>
</dbReference>
<dbReference type="SUPFAM" id="SSF53474">
    <property type="entry name" value="alpha/beta-Hydrolases"/>
    <property type="match status" value="1"/>
</dbReference>
<dbReference type="Pfam" id="PF12394">
    <property type="entry name" value="DUF3657"/>
    <property type="match status" value="1"/>
</dbReference>
<dbReference type="InterPro" id="IPR022122">
    <property type="entry name" value="DUF3657"/>
</dbReference>
<evidence type="ECO:0000259" key="3">
    <source>
        <dbReference type="Pfam" id="PF05057"/>
    </source>
</evidence>
<evidence type="ECO:0000313" key="4">
    <source>
        <dbReference type="Ensembl" id="ENSAPOP00000025940.1"/>
    </source>
</evidence>
<reference evidence="4" key="2">
    <citation type="submission" date="2025-09" db="UniProtKB">
        <authorList>
            <consortium name="Ensembl"/>
        </authorList>
    </citation>
    <scope>IDENTIFICATION</scope>
</reference>
<dbReference type="Proteomes" id="UP000257200">
    <property type="component" value="Unplaced"/>
</dbReference>
<dbReference type="PANTHER" id="PTHR12482:SF3">
    <property type="entry name" value="PROTEIN FAM135B"/>
    <property type="match status" value="1"/>
</dbReference>
<name>A0A3Q1HB12_9TELE</name>
<dbReference type="Pfam" id="PF05057">
    <property type="entry name" value="DUF676"/>
    <property type="match status" value="1"/>
</dbReference>
<feature type="region of interest" description="Disordered" evidence="2">
    <location>
        <begin position="736"/>
        <end position="765"/>
    </location>
</feature>
<dbReference type="InParanoid" id="A0A3Q1HB12"/>
<dbReference type="InterPro" id="IPR029058">
    <property type="entry name" value="AB_hydrolase_fold"/>
</dbReference>
<protein>
    <submittedName>
        <fullName evidence="4">Family with sequence similarity 135 member B</fullName>
    </submittedName>
</protein>